<sequence>MGFARKITAGIVGVLLLVSAIIGVFSYQTAYHQVEEAVGVETVGCANITTGLVDPGIIERLTQGDTSDLGALEERLNWTVNHKSLFKEVFILSLDGKILAADQNIKKRGYKAGDEFYFSEKDRDMIMHMKHSVYTKVYTYDGVGLLTGYGPIYKDHDPTKEIVALMAINFDASIIQERVWDIIALPFIIGGVVFLLAIVAVYLFIHRMVRPIERLSRQVNLVAQGDLTVQPLTISSKDEVGTLARDFGNMTVSLRQLITEVNETSMQVASSSQELSASAEQTGKSSEQNVYITQELAEGAEKQLQSLEESSAALQEMSSFISRIVTTADNVSEEAQISASAAKKGVTSIHLGVKQMNTIEDKIVTLSTSIQQLSSHSKEIQSIVDIITEIAAETNLLAINAAIEAARAGEQGSGFAVVASSVRKLAERSAESAKQIAALIAFIINQMELTADTMESATHEVKLGADLVGNAGNSFEEIQRSTRNSAEAVENVGETVRQLSANSKLIVEAVEKLVNVANTTVDGTQTMSAASQEQLAAMQEVDASATLLSDLAEKLHHLIERFKV</sequence>
<keyword evidence="11" id="KW-1185">Reference proteome</keyword>
<dbReference type="InterPro" id="IPR003660">
    <property type="entry name" value="HAMP_dom"/>
</dbReference>
<comment type="subcellular location">
    <subcellularLocation>
        <location evidence="1">Cell membrane</location>
    </subcellularLocation>
</comment>
<dbReference type="GO" id="GO:0004888">
    <property type="term" value="F:transmembrane signaling receptor activity"/>
    <property type="evidence" value="ECO:0007669"/>
    <property type="project" value="InterPro"/>
</dbReference>
<dbReference type="InterPro" id="IPR004089">
    <property type="entry name" value="MCPsignal_dom"/>
</dbReference>
<evidence type="ECO:0000256" key="3">
    <source>
        <dbReference type="ARBA" id="ARBA00023136"/>
    </source>
</evidence>
<reference evidence="10 11" key="1">
    <citation type="submission" date="2018-07" db="EMBL/GenBank/DDBJ databases">
        <title>Genomic Encyclopedia of Type Strains, Phase III (KMG-III): the genomes of soil and plant-associated and newly described type strains.</title>
        <authorList>
            <person name="Whitman W."/>
        </authorList>
    </citation>
    <scope>NUCLEOTIDE SEQUENCE [LARGE SCALE GENOMIC DNA]</scope>
    <source>
        <strain evidence="10 11">CECT 8333</strain>
    </source>
</reference>
<dbReference type="SUPFAM" id="SSF58104">
    <property type="entry name" value="Methyl-accepting chemotaxis protein (MCP) signaling domain"/>
    <property type="match status" value="1"/>
</dbReference>
<dbReference type="AlphaFoldDB" id="A0A369BIY1"/>
<evidence type="ECO:0000256" key="2">
    <source>
        <dbReference type="ARBA" id="ARBA00022475"/>
    </source>
</evidence>
<evidence type="ECO:0000256" key="1">
    <source>
        <dbReference type="ARBA" id="ARBA00004236"/>
    </source>
</evidence>
<comment type="similarity">
    <text evidence="5">Belongs to the methyl-accepting chemotaxis (MCP) protein family.</text>
</comment>
<evidence type="ECO:0000256" key="4">
    <source>
        <dbReference type="ARBA" id="ARBA00023224"/>
    </source>
</evidence>
<evidence type="ECO:0000256" key="5">
    <source>
        <dbReference type="ARBA" id="ARBA00029447"/>
    </source>
</evidence>
<organism evidence="10 11">
    <name type="scientific">Fontibacillus phaseoli</name>
    <dbReference type="NCBI Taxonomy" id="1416533"/>
    <lineage>
        <taxon>Bacteria</taxon>
        <taxon>Bacillati</taxon>
        <taxon>Bacillota</taxon>
        <taxon>Bacilli</taxon>
        <taxon>Bacillales</taxon>
        <taxon>Paenibacillaceae</taxon>
        <taxon>Fontibacillus</taxon>
    </lineage>
</organism>
<dbReference type="CDD" id="cd06225">
    <property type="entry name" value="HAMP"/>
    <property type="match status" value="1"/>
</dbReference>
<gene>
    <name evidence="10" type="ORF">DFP94_103269</name>
</gene>
<comment type="caution">
    <text evidence="10">The sequence shown here is derived from an EMBL/GenBank/DDBJ whole genome shotgun (WGS) entry which is preliminary data.</text>
</comment>
<dbReference type="OrthoDB" id="2513043at2"/>
<keyword evidence="3 7" id="KW-0472">Membrane</keyword>
<feature type="transmembrane region" description="Helical" evidence="7">
    <location>
        <begin position="183"/>
        <end position="205"/>
    </location>
</feature>
<dbReference type="PANTHER" id="PTHR32089">
    <property type="entry name" value="METHYL-ACCEPTING CHEMOTAXIS PROTEIN MCPB"/>
    <property type="match status" value="1"/>
</dbReference>
<dbReference type="CDD" id="cd11386">
    <property type="entry name" value="MCP_signal"/>
    <property type="match status" value="1"/>
</dbReference>
<dbReference type="Gene3D" id="1.10.287.950">
    <property type="entry name" value="Methyl-accepting chemotaxis protein"/>
    <property type="match status" value="1"/>
</dbReference>
<dbReference type="Pfam" id="PF00672">
    <property type="entry name" value="HAMP"/>
    <property type="match status" value="1"/>
</dbReference>
<accession>A0A369BIY1</accession>
<dbReference type="PRINTS" id="PR00260">
    <property type="entry name" value="CHEMTRNSDUCR"/>
</dbReference>
<keyword evidence="2" id="KW-1003">Cell membrane</keyword>
<protein>
    <submittedName>
        <fullName evidence="10">Methyl-accepting chemotaxis protein</fullName>
    </submittedName>
</protein>
<dbReference type="PROSITE" id="PS50885">
    <property type="entry name" value="HAMP"/>
    <property type="match status" value="1"/>
</dbReference>
<dbReference type="EMBL" id="QPJW01000003">
    <property type="protein sequence ID" value="RCX20538.1"/>
    <property type="molecule type" value="Genomic_DNA"/>
</dbReference>
<evidence type="ECO:0000256" key="6">
    <source>
        <dbReference type="PROSITE-ProRule" id="PRU00284"/>
    </source>
</evidence>
<dbReference type="GO" id="GO:0005886">
    <property type="term" value="C:plasma membrane"/>
    <property type="evidence" value="ECO:0007669"/>
    <property type="project" value="UniProtKB-SubCell"/>
</dbReference>
<dbReference type="SMART" id="SM00304">
    <property type="entry name" value="HAMP"/>
    <property type="match status" value="1"/>
</dbReference>
<evidence type="ECO:0000313" key="11">
    <source>
        <dbReference type="Proteomes" id="UP000253090"/>
    </source>
</evidence>
<evidence type="ECO:0000259" key="9">
    <source>
        <dbReference type="PROSITE" id="PS50885"/>
    </source>
</evidence>
<dbReference type="Gene3D" id="6.10.340.10">
    <property type="match status" value="1"/>
</dbReference>
<evidence type="ECO:0000256" key="7">
    <source>
        <dbReference type="SAM" id="Phobius"/>
    </source>
</evidence>
<feature type="domain" description="Methyl-accepting transducer" evidence="8">
    <location>
        <begin position="278"/>
        <end position="514"/>
    </location>
</feature>
<dbReference type="GO" id="GO:0007165">
    <property type="term" value="P:signal transduction"/>
    <property type="evidence" value="ECO:0007669"/>
    <property type="project" value="UniProtKB-KW"/>
</dbReference>
<keyword evidence="4 6" id="KW-0807">Transducer</keyword>
<dbReference type="InterPro" id="IPR004090">
    <property type="entry name" value="Chemotax_Me-accpt_rcpt"/>
</dbReference>
<dbReference type="RefSeq" id="WP_114496608.1">
    <property type="nucleotide sequence ID" value="NZ_QPJW01000003.1"/>
</dbReference>
<keyword evidence="7" id="KW-0812">Transmembrane</keyword>
<feature type="transmembrane region" description="Helical" evidence="7">
    <location>
        <begin position="7"/>
        <end position="27"/>
    </location>
</feature>
<proteinExistence type="inferred from homology"/>
<name>A0A369BIY1_9BACL</name>
<dbReference type="GO" id="GO:0006935">
    <property type="term" value="P:chemotaxis"/>
    <property type="evidence" value="ECO:0007669"/>
    <property type="project" value="InterPro"/>
</dbReference>
<dbReference type="PROSITE" id="PS50111">
    <property type="entry name" value="CHEMOTAXIS_TRANSDUC_2"/>
    <property type="match status" value="1"/>
</dbReference>
<dbReference type="Proteomes" id="UP000253090">
    <property type="component" value="Unassembled WGS sequence"/>
</dbReference>
<dbReference type="Pfam" id="PF00015">
    <property type="entry name" value="MCPsignal"/>
    <property type="match status" value="1"/>
</dbReference>
<feature type="domain" description="HAMP" evidence="9">
    <location>
        <begin position="206"/>
        <end position="259"/>
    </location>
</feature>
<dbReference type="SMART" id="SM00283">
    <property type="entry name" value="MA"/>
    <property type="match status" value="1"/>
</dbReference>
<evidence type="ECO:0000313" key="10">
    <source>
        <dbReference type="EMBL" id="RCX20538.1"/>
    </source>
</evidence>
<dbReference type="PANTHER" id="PTHR32089:SF112">
    <property type="entry name" value="LYSOZYME-LIKE PROTEIN-RELATED"/>
    <property type="match status" value="1"/>
</dbReference>
<evidence type="ECO:0000259" key="8">
    <source>
        <dbReference type="PROSITE" id="PS50111"/>
    </source>
</evidence>
<keyword evidence="7" id="KW-1133">Transmembrane helix</keyword>